<evidence type="ECO:0000313" key="2">
    <source>
        <dbReference type="EMBL" id="TDL13432.1"/>
    </source>
</evidence>
<feature type="compositionally biased region" description="Low complexity" evidence="1">
    <location>
        <begin position="62"/>
        <end position="71"/>
    </location>
</feature>
<accession>A0A4Y7PF54</accession>
<dbReference type="Pfam" id="PF12013">
    <property type="entry name" value="OrsD"/>
    <property type="match status" value="1"/>
</dbReference>
<gene>
    <name evidence="2" type="ORF">BD410DRAFT_846960</name>
</gene>
<feature type="compositionally biased region" description="Pro residues" evidence="1">
    <location>
        <begin position="118"/>
        <end position="133"/>
    </location>
</feature>
<dbReference type="InterPro" id="IPR022698">
    <property type="entry name" value="OrsD"/>
</dbReference>
<feature type="region of interest" description="Disordered" evidence="1">
    <location>
        <begin position="1"/>
        <end position="138"/>
    </location>
</feature>
<name>A0A4Y7PF54_9AGAM</name>
<feature type="compositionally biased region" description="Pro residues" evidence="1">
    <location>
        <begin position="72"/>
        <end position="110"/>
    </location>
</feature>
<dbReference type="AlphaFoldDB" id="A0A4Y7PF54"/>
<dbReference type="OrthoDB" id="2507344at2759"/>
<dbReference type="EMBL" id="ML170626">
    <property type="protein sequence ID" value="TDL13432.1"/>
    <property type="molecule type" value="Genomic_DNA"/>
</dbReference>
<keyword evidence="3" id="KW-1185">Reference proteome</keyword>
<reference evidence="2 3" key="1">
    <citation type="submission" date="2018-06" db="EMBL/GenBank/DDBJ databases">
        <title>A transcriptomic atlas of mushroom development highlights an independent origin of complex multicellularity.</title>
        <authorList>
            <consortium name="DOE Joint Genome Institute"/>
            <person name="Krizsan K."/>
            <person name="Almasi E."/>
            <person name="Merenyi Z."/>
            <person name="Sahu N."/>
            <person name="Viragh M."/>
            <person name="Koszo T."/>
            <person name="Mondo S."/>
            <person name="Kiss B."/>
            <person name="Balint B."/>
            <person name="Kues U."/>
            <person name="Barry K."/>
            <person name="Hegedus J.C."/>
            <person name="Henrissat B."/>
            <person name="Johnson J."/>
            <person name="Lipzen A."/>
            <person name="Ohm R."/>
            <person name="Nagy I."/>
            <person name="Pangilinan J."/>
            <person name="Yan J."/>
            <person name="Xiong Y."/>
            <person name="Grigoriev I.V."/>
            <person name="Hibbett D.S."/>
            <person name="Nagy L.G."/>
        </authorList>
    </citation>
    <scope>NUCLEOTIDE SEQUENCE [LARGE SCALE GENOMIC DNA]</scope>
    <source>
        <strain evidence="2 3">SZMC22713</strain>
    </source>
</reference>
<proteinExistence type="predicted"/>
<protein>
    <submittedName>
        <fullName evidence="2">Uncharacterized protein</fullName>
    </submittedName>
</protein>
<feature type="compositionally biased region" description="Polar residues" evidence="1">
    <location>
        <begin position="29"/>
        <end position="41"/>
    </location>
</feature>
<dbReference type="STRING" id="50990.A0A4Y7PF54"/>
<dbReference type="VEuPathDB" id="FungiDB:BD410DRAFT_846960"/>
<evidence type="ECO:0000256" key="1">
    <source>
        <dbReference type="SAM" id="MobiDB-lite"/>
    </source>
</evidence>
<organism evidence="2 3">
    <name type="scientific">Rickenella mellea</name>
    <dbReference type="NCBI Taxonomy" id="50990"/>
    <lineage>
        <taxon>Eukaryota</taxon>
        <taxon>Fungi</taxon>
        <taxon>Dikarya</taxon>
        <taxon>Basidiomycota</taxon>
        <taxon>Agaricomycotina</taxon>
        <taxon>Agaricomycetes</taxon>
        <taxon>Hymenochaetales</taxon>
        <taxon>Rickenellaceae</taxon>
        <taxon>Rickenella</taxon>
    </lineage>
</organism>
<feature type="non-terminal residue" evidence="2">
    <location>
        <position position="1046"/>
    </location>
</feature>
<evidence type="ECO:0000313" key="3">
    <source>
        <dbReference type="Proteomes" id="UP000294933"/>
    </source>
</evidence>
<dbReference type="Proteomes" id="UP000294933">
    <property type="component" value="Unassembled WGS sequence"/>
</dbReference>
<sequence>MNLPPNVLPEPGSEYVPLEHSPTPTPTTSRVSAARTPSQEAPISPELLSRARVPSDERSVSHPRASPSRAPRVPPRASPSLPPPPPRPSSRAPQVPPPRVSPSLPPPAPQPTSRALQVPPPRVPSSAPPPPSPAREVIETDEGDENDAWLLSDERLGKLGFVVLMPLSLPICLDCGCAVELGSLIKHAGKYHNHKLRNEKEKTKFLEVVELLGLIDHIAIRRPPGIIKALPGLKTVEGYGCRHCNKFTGAERTIREHYVKKHGRKWSSRSKPPEPRSLVQRFYEYDGHQGEDTYFPVVLSLPPPATNSPFERYLAQQKKLDEEKKKSQGPITARDLSVFFHRSQWYIPFQFEGCDMQQMYRFGALPDDDEEWLYPLEVATSQYLEGVVEEVLPELCVHVKRWLRTSKGDIRNDPFRRVQEQKTLEDDARLLCRLLCTVIRSIQSPIEGFNIPLNEVHLAAAENLMKVLKDGRNPFEYIHPLAISLFTSTLKTSGGQFNCPVTRFSMLACINQDGDWFNPRAMSPILTKIQWGLRAVFAVEILKRSEGSSNQDVQFEAYQSLMRFVLEEFPSPFTDLRQTIHLVAGIVHNNDGVIARVSWAPNGEYITYNGEPMTLDQFGQGIRDIVDNMKDIYQNYVLGGLDFSEFFEELDKYLDITDLEHVIVEDVRKFAAGYSWLTEPKNAKFVKKWENRLLEAFMDPKNRQEGIDFYTTDRDGKIHWKLGAIRQWFSDVGDGMDHLISSIHLTVGGVSRGTELACLKVCDTRWGNRGQSIRNGLLCLRPSYSKTRNTFGDHGGVTKYAAYAVTVQFMLHMMIVRPLEKYWARELFLPEQAECYDTHIFVRNGEVMTSDKASESLRRLSLRFIRFPLGIRNYRQIVKTILLKSLIDLDKDDPDLDEVAQGVSHQMGHDQETSDRHYGVDVNTPVMIKSTVDEHMEYISRTFHEVIGMEAKCGLKPGEKVYGFLTGKNRVAMTTAEWLVDKTTSKITPTIKAGIQEGYNEAAIPLQQTIVNMGQEMASSMMAAMMQRPYGPPPPPSLNVPPYYTT</sequence>